<sequence>MILQNRYFADDGVGVGADHVMRHNAFKLIEPPGADLGQHRALHRDGLGHDHVESADAVGGEQQHAVVADGIDVANLAAPDPWKGQVAGEHGGHGSNFRKRPSARMRAAEEGEGQLTPEAE</sequence>
<protein>
    <submittedName>
        <fullName evidence="2">Uncharacterized protein</fullName>
    </submittedName>
</protein>
<feature type="region of interest" description="Disordered" evidence="1">
    <location>
        <begin position="81"/>
        <end position="120"/>
    </location>
</feature>
<evidence type="ECO:0000313" key="2">
    <source>
        <dbReference type="EMBL" id="OIQ70276.1"/>
    </source>
</evidence>
<dbReference type="AlphaFoldDB" id="A0A1J5PRR4"/>
<accession>A0A1J5PRR4</accession>
<gene>
    <name evidence="2" type="ORF">GALL_481110</name>
</gene>
<reference evidence="2" key="1">
    <citation type="submission" date="2016-10" db="EMBL/GenBank/DDBJ databases">
        <title>Sequence of Gallionella enrichment culture.</title>
        <authorList>
            <person name="Poehlein A."/>
            <person name="Muehling M."/>
            <person name="Daniel R."/>
        </authorList>
    </citation>
    <scope>NUCLEOTIDE SEQUENCE</scope>
</reference>
<name>A0A1J5PRR4_9ZZZZ</name>
<organism evidence="2">
    <name type="scientific">mine drainage metagenome</name>
    <dbReference type="NCBI Taxonomy" id="410659"/>
    <lineage>
        <taxon>unclassified sequences</taxon>
        <taxon>metagenomes</taxon>
        <taxon>ecological metagenomes</taxon>
    </lineage>
</organism>
<dbReference type="EMBL" id="MLJW01004280">
    <property type="protein sequence ID" value="OIQ70276.1"/>
    <property type="molecule type" value="Genomic_DNA"/>
</dbReference>
<comment type="caution">
    <text evidence="2">The sequence shown here is derived from an EMBL/GenBank/DDBJ whole genome shotgun (WGS) entry which is preliminary data.</text>
</comment>
<evidence type="ECO:0000256" key="1">
    <source>
        <dbReference type="SAM" id="MobiDB-lite"/>
    </source>
</evidence>
<proteinExistence type="predicted"/>